<accession>A0A1X1ULE2</accession>
<dbReference type="Proteomes" id="UP000193010">
    <property type="component" value="Unassembled WGS sequence"/>
</dbReference>
<keyword evidence="2" id="KW-0472">Membrane</keyword>
<evidence type="ECO:0000313" key="5">
    <source>
        <dbReference type="Proteomes" id="UP000193010"/>
    </source>
</evidence>
<organism evidence="4 5">
    <name type="scientific">Mycobacterium florentinum</name>
    <dbReference type="NCBI Taxonomy" id="292462"/>
    <lineage>
        <taxon>Bacteria</taxon>
        <taxon>Bacillati</taxon>
        <taxon>Actinomycetota</taxon>
        <taxon>Actinomycetes</taxon>
        <taxon>Mycobacteriales</taxon>
        <taxon>Mycobacteriaceae</taxon>
        <taxon>Mycobacterium</taxon>
        <taxon>Mycobacterium simiae complex</taxon>
    </lineage>
</organism>
<feature type="chain" id="PRO_5012552547" description="Twin-arginine translocation pathway signal" evidence="3">
    <location>
        <begin position="19"/>
        <end position="155"/>
    </location>
</feature>
<evidence type="ECO:0000313" key="4">
    <source>
        <dbReference type="EMBL" id="ORV57498.1"/>
    </source>
</evidence>
<dbReference type="AlphaFoldDB" id="A0A1X1ULE2"/>
<comment type="subcellular location">
    <subcellularLocation>
        <location evidence="1">Membrane</location>
    </subcellularLocation>
</comment>
<evidence type="ECO:0000256" key="2">
    <source>
        <dbReference type="ARBA" id="ARBA00023136"/>
    </source>
</evidence>
<protein>
    <recommendedName>
        <fullName evidence="6">Twin-arginine translocation pathway signal</fullName>
    </recommendedName>
</protein>
<evidence type="ECO:0000256" key="1">
    <source>
        <dbReference type="ARBA" id="ARBA00004370"/>
    </source>
</evidence>
<dbReference type="EMBL" id="LQOV01000003">
    <property type="protein sequence ID" value="ORV57498.1"/>
    <property type="molecule type" value="Genomic_DNA"/>
</dbReference>
<proteinExistence type="predicted"/>
<evidence type="ECO:0008006" key="6">
    <source>
        <dbReference type="Google" id="ProtNLM"/>
    </source>
</evidence>
<dbReference type="OrthoDB" id="3536396at2"/>
<feature type="signal peptide" evidence="3">
    <location>
        <begin position="1"/>
        <end position="18"/>
    </location>
</feature>
<reference evidence="4 5" key="1">
    <citation type="submission" date="2016-01" db="EMBL/GenBank/DDBJ databases">
        <title>The new phylogeny of the genus Mycobacterium.</title>
        <authorList>
            <person name="Tarcisio F."/>
            <person name="Conor M."/>
            <person name="Antonella G."/>
            <person name="Elisabetta G."/>
            <person name="Giulia F.S."/>
            <person name="Sara T."/>
            <person name="Anna F."/>
            <person name="Clotilde B."/>
            <person name="Roberto B."/>
            <person name="Veronica D.S."/>
            <person name="Fabio R."/>
            <person name="Monica P."/>
            <person name="Olivier J."/>
            <person name="Enrico T."/>
            <person name="Nicola S."/>
        </authorList>
    </citation>
    <scope>NUCLEOTIDE SEQUENCE [LARGE SCALE GENOMIC DNA]</scope>
    <source>
        <strain evidence="4 5">DSM 44852</strain>
    </source>
</reference>
<comment type="caution">
    <text evidence="4">The sequence shown here is derived from an EMBL/GenBank/DDBJ whole genome shotgun (WGS) entry which is preliminary data.</text>
</comment>
<gene>
    <name evidence="4" type="ORF">AWC05_09265</name>
</gene>
<dbReference type="PANTHER" id="PTHR37042:SF4">
    <property type="entry name" value="OUTER MEMBRANE PROTEIN RV1973"/>
    <property type="match status" value="1"/>
</dbReference>
<dbReference type="GO" id="GO:0016020">
    <property type="term" value="C:membrane"/>
    <property type="evidence" value="ECO:0007669"/>
    <property type="project" value="UniProtKB-SubCell"/>
</dbReference>
<evidence type="ECO:0000256" key="3">
    <source>
        <dbReference type="SAM" id="SignalP"/>
    </source>
</evidence>
<dbReference type="PANTHER" id="PTHR37042">
    <property type="entry name" value="OUTER MEMBRANE PROTEIN RV1973"/>
    <property type="match status" value="1"/>
</dbReference>
<dbReference type="STRING" id="292462.AWC05_09265"/>
<keyword evidence="3" id="KW-0732">Signal</keyword>
<sequence>MLVFLVLPALTMLAGAGAAWLKYDEATARATDDTRAASVGIAGDATVAMLTYTADTAESKLTAAANLLTGPFRQSYENFVKTVVIPGAKQKQISATATVAAAASVSATETSAVVLVFVDQVIVAGKDAPTNTASAVEVTLTKVGGKWLVSGFEPR</sequence>
<keyword evidence="5" id="KW-1185">Reference proteome</keyword>
<name>A0A1X1ULE2_MYCFL</name>